<accession>A0A7W8FVB1</accession>
<keyword evidence="1" id="KW-0812">Transmembrane</keyword>
<sequence>MKPFQDVSSQIKIVIDPKDEHFVRRYWIFLQILRLFALAVLIVYFYSVIQHPAFRLDILVVFFVALAVYFIIRTAVNERIERVLTQKCEPARALSLYAAICNIASFHRWSPYLYNVASALYYDGRFEEVKTVIQIMRKYERTDFDRALAEILSCKIAHHERDRQAMSEHIAILRPLGDQTHLYGRWQHLYYEILEYWDLMNLEAEHSYKKLYSKYMRSESYSGTMLNEVKRNYHLALIAHDMNDSVKAEKHRAFVLKNGGTLWYKRQLEKGF</sequence>
<proteinExistence type="predicted"/>
<keyword evidence="1" id="KW-1133">Transmembrane helix</keyword>
<gene>
    <name evidence="2" type="ORF">HNQ47_001481</name>
</gene>
<keyword evidence="1" id="KW-0472">Membrane</keyword>
<protein>
    <submittedName>
        <fullName evidence="2">Uncharacterized protein</fullName>
    </submittedName>
</protein>
<dbReference type="RefSeq" id="WP_183328750.1">
    <property type="nucleotide sequence ID" value="NZ_JACHHK010000005.1"/>
</dbReference>
<feature type="transmembrane region" description="Helical" evidence="1">
    <location>
        <begin position="53"/>
        <end position="72"/>
    </location>
</feature>
<keyword evidence="3" id="KW-1185">Reference proteome</keyword>
<comment type="caution">
    <text evidence="2">The sequence shown here is derived from an EMBL/GenBank/DDBJ whole genome shotgun (WGS) entry which is preliminary data.</text>
</comment>
<dbReference type="Proteomes" id="UP000539953">
    <property type="component" value="Unassembled WGS sequence"/>
</dbReference>
<evidence type="ECO:0000256" key="1">
    <source>
        <dbReference type="SAM" id="Phobius"/>
    </source>
</evidence>
<name>A0A7W8FVB1_9FIRM</name>
<reference evidence="2 3" key="1">
    <citation type="submission" date="2020-08" db="EMBL/GenBank/DDBJ databases">
        <title>Genomic Encyclopedia of Type Strains, Phase IV (KMG-IV): sequencing the most valuable type-strain genomes for metagenomic binning, comparative biology and taxonomic classification.</title>
        <authorList>
            <person name="Goeker M."/>
        </authorList>
    </citation>
    <scope>NUCLEOTIDE SEQUENCE [LARGE SCALE GENOMIC DNA]</scope>
    <source>
        <strain evidence="2 3">DSM 25799</strain>
    </source>
</reference>
<dbReference type="EMBL" id="JACHHK010000005">
    <property type="protein sequence ID" value="MBB5183459.1"/>
    <property type="molecule type" value="Genomic_DNA"/>
</dbReference>
<feature type="transmembrane region" description="Helical" evidence="1">
    <location>
        <begin position="26"/>
        <end position="47"/>
    </location>
</feature>
<organism evidence="2 3">
    <name type="scientific">Catenisphaera adipataccumulans</name>
    <dbReference type="NCBI Taxonomy" id="700500"/>
    <lineage>
        <taxon>Bacteria</taxon>
        <taxon>Bacillati</taxon>
        <taxon>Bacillota</taxon>
        <taxon>Erysipelotrichia</taxon>
        <taxon>Erysipelotrichales</taxon>
        <taxon>Erysipelotrichaceae</taxon>
        <taxon>Catenisphaera</taxon>
    </lineage>
</organism>
<evidence type="ECO:0000313" key="3">
    <source>
        <dbReference type="Proteomes" id="UP000539953"/>
    </source>
</evidence>
<dbReference type="AlphaFoldDB" id="A0A7W8FVB1"/>
<evidence type="ECO:0000313" key="2">
    <source>
        <dbReference type="EMBL" id="MBB5183459.1"/>
    </source>
</evidence>